<evidence type="ECO:0000313" key="7">
    <source>
        <dbReference type="Proteomes" id="UP001305521"/>
    </source>
</evidence>
<protein>
    <submittedName>
        <fullName evidence="6">Efflux RND transporter periplasmic adaptor subunit</fullName>
    </submittedName>
</protein>
<feature type="chain" id="PRO_5046881625" evidence="3">
    <location>
        <begin position="22"/>
        <end position="358"/>
    </location>
</feature>
<evidence type="ECO:0000259" key="5">
    <source>
        <dbReference type="Pfam" id="PF25954"/>
    </source>
</evidence>
<feature type="coiled-coil region" evidence="2">
    <location>
        <begin position="142"/>
        <end position="169"/>
    </location>
</feature>
<gene>
    <name evidence="6" type="ORF">R9Z33_20525</name>
</gene>
<accession>A0ABZ0PFI9</accession>
<dbReference type="Gene3D" id="1.10.287.470">
    <property type="entry name" value="Helix hairpin bin"/>
    <property type="match status" value="1"/>
</dbReference>
<dbReference type="Gene3D" id="2.40.30.170">
    <property type="match status" value="1"/>
</dbReference>
<evidence type="ECO:0000259" key="4">
    <source>
        <dbReference type="Pfam" id="PF25917"/>
    </source>
</evidence>
<comment type="similarity">
    <text evidence="1">Belongs to the membrane fusion protein (MFP) (TC 8.A.1) family.</text>
</comment>
<dbReference type="SUPFAM" id="SSF111369">
    <property type="entry name" value="HlyD-like secretion proteins"/>
    <property type="match status" value="1"/>
</dbReference>
<evidence type="ECO:0000256" key="2">
    <source>
        <dbReference type="SAM" id="Coils"/>
    </source>
</evidence>
<evidence type="ECO:0000313" key="6">
    <source>
        <dbReference type="EMBL" id="WPB84468.1"/>
    </source>
</evidence>
<dbReference type="NCBIfam" id="TIGR01730">
    <property type="entry name" value="RND_mfp"/>
    <property type="match status" value="1"/>
</dbReference>
<dbReference type="InterPro" id="IPR058792">
    <property type="entry name" value="Beta-barrel_RND_2"/>
</dbReference>
<keyword evidence="2" id="KW-0175">Coiled coil</keyword>
<dbReference type="Pfam" id="PF25917">
    <property type="entry name" value="BSH_RND"/>
    <property type="match status" value="1"/>
</dbReference>
<proteinExistence type="inferred from homology"/>
<organism evidence="6 7">
    <name type="scientific">Sediminicoccus rosea</name>
    <dbReference type="NCBI Taxonomy" id="1225128"/>
    <lineage>
        <taxon>Bacteria</taxon>
        <taxon>Pseudomonadati</taxon>
        <taxon>Pseudomonadota</taxon>
        <taxon>Alphaproteobacteria</taxon>
        <taxon>Acetobacterales</taxon>
        <taxon>Roseomonadaceae</taxon>
        <taxon>Sediminicoccus</taxon>
    </lineage>
</organism>
<keyword evidence="7" id="KW-1185">Reference proteome</keyword>
<dbReference type="Gene3D" id="2.40.420.20">
    <property type="match status" value="1"/>
</dbReference>
<dbReference type="Pfam" id="PF25954">
    <property type="entry name" value="Beta-barrel_RND_2"/>
    <property type="match status" value="1"/>
</dbReference>
<dbReference type="PANTHER" id="PTHR30469">
    <property type="entry name" value="MULTIDRUG RESISTANCE PROTEIN MDTA"/>
    <property type="match status" value="1"/>
</dbReference>
<dbReference type="RefSeq" id="WP_318648429.1">
    <property type="nucleotide sequence ID" value="NZ_CP137852.1"/>
</dbReference>
<evidence type="ECO:0000256" key="3">
    <source>
        <dbReference type="SAM" id="SignalP"/>
    </source>
</evidence>
<feature type="domain" description="CusB-like beta-barrel" evidence="5">
    <location>
        <begin position="214"/>
        <end position="274"/>
    </location>
</feature>
<dbReference type="EMBL" id="CP137852">
    <property type="protein sequence ID" value="WPB84468.1"/>
    <property type="molecule type" value="Genomic_DNA"/>
</dbReference>
<feature type="signal peptide" evidence="3">
    <location>
        <begin position="1"/>
        <end position="21"/>
    </location>
</feature>
<dbReference type="InterPro" id="IPR006143">
    <property type="entry name" value="RND_pump_MFP"/>
</dbReference>
<dbReference type="Gene3D" id="2.40.50.100">
    <property type="match status" value="1"/>
</dbReference>
<sequence>MRPSPLLLLLLTACLPEAKTAAPPAEEPPRPVQVAEIRHLPADAGPSFTGVVRARREADVALRAGGRIAERLVDLGAEVTPGQVLFRLDPRDLELALRAAEADVLSAEATAAQAVNDAGRSRALVSAGHVAAAFHEQREATARAATQRLAAARAQRDLARNRLDYAELRAPAGGRVTAILAEAGQVVAEGAPVLRLADPAEREVLVQLPENAIGAARATARFWARPEVALPVQLREVAAQADANMRTYAARFSIPDAPDWARLGMTATIHLAAESSAPGARIPLSALHDRGQGPMVWRLTEQGRIEAAPVTVLGLSESMATIRTDLPAGTRIVAMGAQLLDPGSRVRPVEARLAGAMR</sequence>
<keyword evidence="3" id="KW-0732">Signal</keyword>
<reference evidence="6 7" key="1">
    <citation type="submission" date="2023-11" db="EMBL/GenBank/DDBJ databases">
        <title>Arctic aerobic anoxygenic photoheterotroph Sediminicoccus rosea KRV36 adapts its photosynthesis to long days of polar summer.</title>
        <authorList>
            <person name="Tomasch J."/>
            <person name="Kopejtka K."/>
            <person name="Bily T."/>
            <person name="Gardiner A.T."/>
            <person name="Gardian Z."/>
            <person name="Shivaramu S."/>
            <person name="Koblizek M."/>
            <person name="Engelhardt F."/>
            <person name="Kaftan D."/>
        </authorList>
    </citation>
    <scope>NUCLEOTIDE SEQUENCE [LARGE SCALE GENOMIC DNA]</scope>
    <source>
        <strain evidence="6 7">R-30</strain>
    </source>
</reference>
<dbReference type="PANTHER" id="PTHR30469:SF18">
    <property type="entry name" value="RESISTANCE-NODULATION-CELL DIVISION (RND) EFFLUX MEMBRANE FUSION PROTEIN-RELATED"/>
    <property type="match status" value="1"/>
</dbReference>
<dbReference type="Proteomes" id="UP001305521">
    <property type="component" value="Chromosome"/>
</dbReference>
<name>A0ABZ0PFI9_9PROT</name>
<evidence type="ECO:0000256" key="1">
    <source>
        <dbReference type="ARBA" id="ARBA00009477"/>
    </source>
</evidence>
<feature type="domain" description="Multidrug resistance protein MdtA-like barrel-sandwich hybrid" evidence="4">
    <location>
        <begin position="56"/>
        <end position="191"/>
    </location>
</feature>
<dbReference type="InterPro" id="IPR058625">
    <property type="entry name" value="MdtA-like_BSH"/>
</dbReference>